<proteinExistence type="predicted"/>
<protein>
    <submittedName>
        <fullName evidence="2">Uncharacterized protein</fullName>
    </submittedName>
</protein>
<evidence type="ECO:0000313" key="2">
    <source>
        <dbReference type="WBParaSite" id="ES5_v2.g20922.t1"/>
    </source>
</evidence>
<sequence>MKPPPIPPRYRNYENIGIQPPQQLPSAPFRDTSSCGSDGHHDDIDRASMASYHSAPFRDTSSCGSGGRHDEFDRVSMASYHSGPGIYPSDIVIARELQNEEAAEAFSDMVQQAQSLYYARDLQMQELNNAQHRQILG</sequence>
<accession>A0AC34FU42</accession>
<dbReference type="WBParaSite" id="ES5_v2.g20922.t1">
    <property type="protein sequence ID" value="ES5_v2.g20922.t1"/>
    <property type="gene ID" value="ES5_v2.g20922"/>
</dbReference>
<reference evidence="2" key="1">
    <citation type="submission" date="2022-11" db="UniProtKB">
        <authorList>
            <consortium name="WormBaseParasite"/>
        </authorList>
    </citation>
    <scope>IDENTIFICATION</scope>
</reference>
<evidence type="ECO:0000313" key="1">
    <source>
        <dbReference type="Proteomes" id="UP000887579"/>
    </source>
</evidence>
<dbReference type="Proteomes" id="UP000887579">
    <property type="component" value="Unplaced"/>
</dbReference>
<organism evidence="1 2">
    <name type="scientific">Panagrolaimus sp. ES5</name>
    <dbReference type="NCBI Taxonomy" id="591445"/>
    <lineage>
        <taxon>Eukaryota</taxon>
        <taxon>Metazoa</taxon>
        <taxon>Ecdysozoa</taxon>
        <taxon>Nematoda</taxon>
        <taxon>Chromadorea</taxon>
        <taxon>Rhabditida</taxon>
        <taxon>Tylenchina</taxon>
        <taxon>Panagrolaimomorpha</taxon>
        <taxon>Panagrolaimoidea</taxon>
        <taxon>Panagrolaimidae</taxon>
        <taxon>Panagrolaimus</taxon>
    </lineage>
</organism>
<name>A0AC34FU42_9BILA</name>